<dbReference type="EMBL" id="CP044456">
    <property type="protein sequence ID" value="QIC71758.1"/>
    <property type="molecule type" value="Genomic_DNA"/>
</dbReference>
<feature type="region of interest" description="Disordered" evidence="2">
    <location>
        <begin position="1"/>
        <end position="30"/>
    </location>
</feature>
<organism evidence="3 4">
    <name type="scientific">Acinetobacter indicus</name>
    <dbReference type="NCBI Taxonomy" id="756892"/>
    <lineage>
        <taxon>Bacteria</taxon>
        <taxon>Pseudomonadati</taxon>
        <taxon>Pseudomonadota</taxon>
        <taxon>Gammaproteobacteria</taxon>
        <taxon>Moraxellales</taxon>
        <taxon>Moraxellaceae</taxon>
        <taxon>Acinetobacter</taxon>
    </lineage>
</organism>
<keyword evidence="1" id="KW-0175">Coiled coil</keyword>
<sequence>MSETQLNNDSQDDAQSTSKRTGVKSGNSLKNKISEIKEKAKKDIADLKDAQVPLKKEIRAKIYEINRRIKALNIAIEQNLTQIAELKNSPADSIILPKYAIKIKKLDNQNHAAVIKVYEDIVLEHNKAIEELDRLYGEKVALINTKADKQIETERKNDIQRKKNQAAKAKAKNQAAAKAKREARQKAKEEERESGLAVLRQHLPIHQSAPITNLSDLPKELSGLFQVLDQKFKIVNDENLVSKLVAAKTVNKYLSVIRQTMVDAIGGVPPADLLLVSFEELLDNVYDFSLHVFKNRRIERLATQYGFVKKPQSANLTLRVNLNDNQKEAVLKDMDMFFADLSQKGFCSYIFDAQHNALFKAV</sequence>
<dbReference type="RefSeq" id="WP_163146417.1">
    <property type="nucleotide sequence ID" value="NZ_CP044456.1"/>
</dbReference>
<dbReference type="Proteomes" id="UP000503440">
    <property type="component" value="Plasmid pB18-1"/>
</dbReference>
<proteinExistence type="predicted"/>
<evidence type="ECO:0000313" key="3">
    <source>
        <dbReference type="EMBL" id="QIC71758.1"/>
    </source>
</evidence>
<geneLocation type="plasmid" evidence="4">
    <name>pb18-1</name>
</geneLocation>
<evidence type="ECO:0000313" key="4">
    <source>
        <dbReference type="Proteomes" id="UP000503440"/>
    </source>
</evidence>
<keyword evidence="3" id="KW-0614">Plasmid</keyword>
<feature type="compositionally biased region" description="Basic and acidic residues" evidence="2">
    <location>
        <begin position="179"/>
        <end position="193"/>
    </location>
</feature>
<dbReference type="AlphaFoldDB" id="A0A6C0Y6G6"/>
<evidence type="ECO:0000256" key="1">
    <source>
        <dbReference type="SAM" id="Coils"/>
    </source>
</evidence>
<feature type="region of interest" description="Disordered" evidence="2">
    <location>
        <begin position="155"/>
        <end position="193"/>
    </location>
</feature>
<feature type="coiled-coil region" evidence="1">
    <location>
        <begin position="30"/>
        <end position="89"/>
    </location>
</feature>
<feature type="compositionally biased region" description="Basic residues" evidence="2">
    <location>
        <begin position="162"/>
        <end position="171"/>
    </location>
</feature>
<accession>A0A6C0Y6G6</accession>
<gene>
    <name evidence="3" type="ORF">FSC09_15310</name>
</gene>
<feature type="compositionally biased region" description="Polar residues" evidence="2">
    <location>
        <begin position="1"/>
        <end position="29"/>
    </location>
</feature>
<name>A0A6C0Y6G6_9GAMM</name>
<reference evidence="3 4" key="1">
    <citation type="submission" date="2019-09" db="EMBL/GenBank/DDBJ databases">
        <title>Non-baumannii Acinetobacter spp. carrying blaNDM-1 isolated in China.</title>
        <authorList>
            <person name="Cui C."/>
            <person name="Chen C."/>
            <person name="Sun J."/>
            <person name="Liu Y."/>
        </authorList>
    </citation>
    <scope>NUCLEOTIDE SEQUENCE [LARGE SCALE GENOMIC DNA]</scope>
    <source>
        <strain evidence="3 4">B18</strain>
        <plasmid evidence="4">pb18-1</plasmid>
    </source>
</reference>
<protein>
    <submittedName>
        <fullName evidence="3">Uncharacterized protein</fullName>
    </submittedName>
</protein>
<evidence type="ECO:0000256" key="2">
    <source>
        <dbReference type="SAM" id="MobiDB-lite"/>
    </source>
</evidence>